<keyword evidence="10" id="KW-0234">DNA repair</keyword>
<dbReference type="InterPro" id="IPR017871">
    <property type="entry name" value="ABC_transporter-like_CS"/>
</dbReference>
<evidence type="ECO:0000313" key="15">
    <source>
        <dbReference type="Proteomes" id="UP000063699"/>
    </source>
</evidence>
<dbReference type="GO" id="GO:0005737">
    <property type="term" value="C:cytoplasm"/>
    <property type="evidence" value="ECO:0007669"/>
    <property type="project" value="UniProtKB-SubCell"/>
</dbReference>
<proteinExistence type="inferred from homology"/>
<dbReference type="SUPFAM" id="SSF52540">
    <property type="entry name" value="P-loop containing nucleoside triphosphate hydrolases"/>
    <property type="match status" value="1"/>
</dbReference>
<dbReference type="PANTHER" id="PTHR43152">
    <property type="entry name" value="UVRABC SYSTEM PROTEIN A"/>
    <property type="match status" value="1"/>
</dbReference>
<keyword evidence="3" id="KW-0677">Repeat</keyword>
<dbReference type="GO" id="GO:0003677">
    <property type="term" value="F:DNA binding"/>
    <property type="evidence" value="ECO:0007669"/>
    <property type="project" value="UniProtKB-KW"/>
</dbReference>
<evidence type="ECO:0000256" key="5">
    <source>
        <dbReference type="ARBA" id="ARBA00022763"/>
    </source>
</evidence>
<keyword evidence="5" id="KW-0227">DNA damage</keyword>
<organism evidence="14 15">
    <name type="scientific">Kibdelosporangium phytohabitans</name>
    <dbReference type="NCBI Taxonomy" id="860235"/>
    <lineage>
        <taxon>Bacteria</taxon>
        <taxon>Bacillati</taxon>
        <taxon>Actinomycetota</taxon>
        <taxon>Actinomycetes</taxon>
        <taxon>Pseudonocardiales</taxon>
        <taxon>Pseudonocardiaceae</taxon>
        <taxon>Kibdelosporangium</taxon>
    </lineage>
</organism>
<reference evidence="14 15" key="1">
    <citation type="submission" date="2015-07" db="EMBL/GenBank/DDBJ databases">
        <title>Genome sequencing of Kibdelosporangium phytohabitans.</title>
        <authorList>
            <person name="Qin S."/>
            <person name="Xing K."/>
        </authorList>
    </citation>
    <scope>NUCLEOTIDE SEQUENCE [LARGE SCALE GENOMIC DNA]</scope>
    <source>
        <strain evidence="14 15">KLBMP1111</strain>
    </source>
</reference>
<evidence type="ECO:0000256" key="10">
    <source>
        <dbReference type="ARBA" id="ARBA00023204"/>
    </source>
</evidence>
<evidence type="ECO:0000256" key="12">
    <source>
        <dbReference type="ARBA" id="ARBA00039316"/>
    </source>
</evidence>
<dbReference type="InterPro" id="IPR027417">
    <property type="entry name" value="P-loop_NTPase"/>
</dbReference>
<protein>
    <recommendedName>
        <fullName evidence="12">UvrABC system protein A</fullName>
    </recommendedName>
    <alternativeName>
        <fullName evidence="13">Excinuclease ABC subunit A</fullName>
    </alternativeName>
</protein>
<comment type="subcellular location">
    <subcellularLocation>
        <location evidence="1">Cytoplasm</location>
    </subcellularLocation>
</comment>
<keyword evidence="4" id="KW-0547">Nucleotide-binding</keyword>
<dbReference type="GO" id="GO:0004518">
    <property type="term" value="F:nuclease activity"/>
    <property type="evidence" value="ECO:0007669"/>
    <property type="project" value="UniProtKB-KW"/>
</dbReference>
<evidence type="ECO:0000256" key="9">
    <source>
        <dbReference type="ARBA" id="ARBA00023125"/>
    </source>
</evidence>
<dbReference type="KEGG" id="kphy:AOZ06_32280"/>
<evidence type="ECO:0000256" key="3">
    <source>
        <dbReference type="ARBA" id="ARBA00022737"/>
    </source>
</evidence>
<keyword evidence="2" id="KW-0963">Cytoplasm</keyword>
<evidence type="ECO:0000256" key="11">
    <source>
        <dbReference type="ARBA" id="ARBA00038000"/>
    </source>
</evidence>
<keyword evidence="15" id="KW-1185">Reference proteome</keyword>
<evidence type="ECO:0000256" key="6">
    <source>
        <dbReference type="ARBA" id="ARBA00022769"/>
    </source>
</evidence>
<evidence type="ECO:0000313" key="14">
    <source>
        <dbReference type="EMBL" id="ALG10943.1"/>
    </source>
</evidence>
<gene>
    <name evidence="14" type="ORF">AOZ06_32280</name>
</gene>
<evidence type="ECO:0000256" key="1">
    <source>
        <dbReference type="ARBA" id="ARBA00004496"/>
    </source>
</evidence>
<dbReference type="Gene3D" id="3.40.50.300">
    <property type="entry name" value="P-loop containing nucleotide triphosphate hydrolases"/>
    <property type="match status" value="1"/>
</dbReference>
<accession>A0A0N7F4B2</accession>
<keyword evidence="7" id="KW-0067">ATP-binding</keyword>
<dbReference type="PROSITE" id="PS00211">
    <property type="entry name" value="ABC_TRANSPORTER_1"/>
    <property type="match status" value="1"/>
</dbReference>
<evidence type="ECO:0000256" key="4">
    <source>
        <dbReference type="ARBA" id="ARBA00022741"/>
    </source>
</evidence>
<name>A0A0N7F4B2_9PSEU</name>
<evidence type="ECO:0000256" key="8">
    <source>
        <dbReference type="ARBA" id="ARBA00022881"/>
    </source>
</evidence>
<keyword evidence="9" id="KW-0238">DNA-binding</keyword>
<evidence type="ECO:0000256" key="2">
    <source>
        <dbReference type="ARBA" id="ARBA00022490"/>
    </source>
</evidence>
<dbReference type="GO" id="GO:0005524">
    <property type="term" value="F:ATP binding"/>
    <property type="evidence" value="ECO:0007669"/>
    <property type="project" value="UniProtKB-KW"/>
</dbReference>
<dbReference type="PANTHER" id="PTHR43152:SF3">
    <property type="entry name" value="UVRABC SYSTEM PROTEIN A"/>
    <property type="match status" value="1"/>
</dbReference>
<sequence length="300" mass="31441">MSGSGKSSVLHHALATSMEAVLAGGEPVNAAKLLGAQDFGWLAVVDQDPIGRTPRSNPATYSKAYDLIRTLFAGTPEAKERSLSATAFSFNTAGGRCETCTGYGKRQVDMHFLPDVWVTCDVCDGRRFGPDVLAVTYDDATIDQVLEMTIEQAAEFFTQPPQLATVLDALVRVGLGYVALGQSATELSGGEAQRLKLANALVRGAKGGKRGLVLLDEPVTGLHPADVERLVACLDALLDKKNTVVVAEHDLHLAAVADWIVDMGPAAGADGGRVINQGAVADIIGGAGPTVAYLRKVITT</sequence>
<dbReference type="STRING" id="860235.AOZ06_32280"/>
<dbReference type="EMBL" id="CP012752">
    <property type="protein sequence ID" value="ALG10943.1"/>
    <property type="molecule type" value="Genomic_DNA"/>
</dbReference>
<comment type="similarity">
    <text evidence="11">Belongs to the ABC transporter superfamily. UvrA family.</text>
</comment>
<dbReference type="Proteomes" id="UP000063699">
    <property type="component" value="Chromosome"/>
</dbReference>
<keyword evidence="8" id="KW-0267">Excision nuclease</keyword>
<dbReference type="Gene3D" id="1.20.1580.10">
    <property type="entry name" value="ABC transporter ATPase like domain"/>
    <property type="match status" value="1"/>
</dbReference>
<keyword evidence="6" id="KW-0228">DNA excision</keyword>
<dbReference type="AlphaFoldDB" id="A0A0N7F4B2"/>
<evidence type="ECO:0000256" key="7">
    <source>
        <dbReference type="ARBA" id="ARBA00022840"/>
    </source>
</evidence>
<evidence type="ECO:0000256" key="13">
    <source>
        <dbReference type="ARBA" id="ARBA00042156"/>
    </source>
</evidence>
<dbReference type="GO" id="GO:0006281">
    <property type="term" value="P:DNA repair"/>
    <property type="evidence" value="ECO:0007669"/>
    <property type="project" value="UniProtKB-KW"/>
</dbReference>
<dbReference type="GO" id="GO:0016887">
    <property type="term" value="F:ATP hydrolysis activity"/>
    <property type="evidence" value="ECO:0007669"/>
    <property type="project" value="InterPro"/>
</dbReference>